<dbReference type="RefSeq" id="YP_009304909.1">
    <property type="nucleotide sequence ID" value="NC_031281.1"/>
</dbReference>
<feature type="region of interest" description="Disordered" evidence="1">
    <location>
        <begin position="43"/>
        <end position="66"/>
    </location>
</feature>
<gene>
    <name evidence="2" type="primary">1</name>
    <name evidence="2" type="ORF">SEA_PANCHINO_1</name>
</gene>
<sequence length="149" mass="15610">MHVIPANFGGPMRRECAVCGQPFEAQRPQAKYCGETCRKRAQRGGIAKQKQQQTAPAPAASAAPSGGGLIETVQAALEQADRLNTIAGQHALELARRIVHAPGMNTGVAALSKQLQAVLAEALAGTAPVAADPVDELKARRDAKRRRGA</sequence>
<dbReference type="KEGG" id="vg:29123634"/>
<name>A0A142K7D6_9CAUD</name>
<evidence type="ECO:0000313" key="2">
    <source>
        <dbReference type="EMBL" id="AMS02019.1"/>
    </source>
</evidence>
<protein>
    <recommendedName>
        <fullName evidence="4">Terminase small subunit</fullName>
    </recommendedName>
</protein>
<feature type="compositionally biased region" description="Low complexity" evidence="1">
    <location>
        <begin position="55"/>
        <end position="64"/>
    </location>
</feature>
<dbReference type="OrthoDB" id="14832at10239"/>
<evidence type="ECO:0000313" key="3">
    <source>
        <dbReference type="Proteomes" id="UP000202219"/>
    </source>
</evidence>
<dbReference type="GeneID" id="29123634"/>
<evidence type="ECO:0008006" key="4">
    <source>
        <dbReference type="Google" id="ProtNLM"/>
    </source>
</evidence>
<organism evidence="2 3">
    <name type="scientific">Mycobacterium phage Panchino</name>
    <dbReference type="NCBI Taxonomy" id="1821537"/>
    <lineage>
        <taxon>Viruses</taxon>
        <taxon>Duplodnaviria</taxon>
        <taxon>Heunggongvirae</taxon>
        <taxon>Uroviricota</taxon>
        <taxon>Caudoviricetes</taxon>
        <taxon>Nclasvirinae</taxon>
        <taxon>Charlievirus</taxon>
        <taxon>Charlievirus panchino</taxon>
    </lineage>
</organism>
<keyword evidence="3" id="KW-1185">Reference proteome</keyword>
<dbReference type="EMBL" id="KU935727">
    <property type="protein sequence ID" value="AMS02019.1"/>
    <property type="molecule type" value="Genomic_DNA"/>
</dbReference>
<reference evidence="3" key="1">
    <citation type="submission" date="2016-03" db="EMBL/GenBank/DDBJ databases">
        <authorList>
            <person name="Ploux O."/>
        </authorList>
    </citation>
    <scope>NUCLEOTIDE SEQUENCE [LARGE SCALE GENOMIC DNA]</scope>
</reference>
<accession>A0A142K7D6</accession>
<evidence type="ECO:0000256" key="1">
    <source>
        <dbReference type="SAM" id="MobiDB-lite"/>
    </source>
</evidence>
<proteinExistence type="predicted"/>
<dbReference type="Proteomes" id="UP000202219">
    <property type="component" value="Segment"/>
</dbReference>
<feature type="region of interest" description="Disordered" evidence="1">
    <location>
        <begin position="130"/>
        <end position="149"/>
    </location>
</feature>